<dbReference type="EMBL" id="ABLC01000005">
    <property type="protein sequence ID" value="EDT05968.1"/>
    <property type="molecule type" value="Genomic_DNA"/>
</dbReference>
<accession>B1F946</accession>
<protein>
    <submittedName>
        <fullName evidence="1">Uncharacterized protein</fullName>
    </submittedName>
</protein>
<name>B1F946_9BURK</name>
<evidence type="ECO:0000313" key="1">
    <source>
        <dbReference type="EMBL" id="EDT05968.1"/>
    </source>
</evidence>
<reference evidence="1 2" key="1">
    <citation type="submission" date="2008-03" db="EMBL/GenBank/DDBJ databases">
        <title>Sequencing of the draft genome and assembly of Burkholderia ambifaria IOP40-10.</title>
        <authorList>
            <consortium name="US DOE Joint Genome Institute (JGI-PGF)"/>
            <person name="Copeland A."/>
            <person name="Lucas S."/>
            <person name="Lapidus A."/>
            <person name="Glavina del Rio T."/>
            <person name="Dalin E."/>
            <person name="Tice H."/>
            <person name="Bruce D."/>
            <person name="Goodwin L."/>
            <person name="Pitluck S."/>
            <person name="Larimer F."/>
            <person name="Land M.L."/>
            <person name="Hauser L."/>
            <person name="Tiedje J."/>
            <person name="Richardson P."/>
        </authorList>
    </citation>
    <scope>NUCLEOTIDE SEQUENCE [LARGE SCALE GENOMIC DNA]</scope>
    <source>
        <strain evidence="1 2">IOP40-10</strain>
    </source>
</reference>
<dbReference type="AlphaFoldDB" id="B1F946"/>
<dbReference type="PATRIC" id="fig|396596.7.peg.7500"/>
<proteinExistence type="predicted"/>
<sequence>MLIAAGRKRNLLPVMAVRVVLIEGIGVLRSAGLEWPYPWIMRNDIAPGGKWMYR</sequence>
<organism evidence="1 2">
    <name type="scientific">Burkholderia ambifaria IOP40-10</name>
    <dbReference type="NCBI Taxonomy" id="396596"/>
    <lineage>
        <taxon>Bacteria</taxon>
        <taxon>Pseudomonadati</taxon>
        <taxon>Pseudomonadota</taxon>
        <taxon>Betaproteobacteria</taxon>
        <taxon>Burkholderiales</taxon>
        <taxon>Burkholderiaceae</taxon>
        <taxon>Burkholderia</taxon>
        <taxon>Burkholderia cepacia complex</taxon>
    </lineage>
</organism>
<evidence type="ECO:0000313" key="2">
    <source>
        <dbReference type="Proteomes" id="UP000005463"/>
    </source>
</evidence>
<comment type="caution">
    <text evidence="1">The sequence shown here is derived from an EMBL/GenBank/DDBJ whole genome shotgun (WGS) entry which is preliminary data.</text>
</comment>
<gene>
    <name evidence="1" type="ORF">BamIOP4010DRAFT_0555</name>
</gene>
<dbReference type="Proteomes" id="UP000005463">
    <property type="component" value="Unassembled WGS sequence"/>
</dbReference>
<dbReference type="RefSeq" id="WP_006749772.1">
    <property type="nucleotide sequence ID" value="NZ_ABLC01000005.1"/>
</dbReference>